<organism evidence="2 3">
    <name type="scientific">Exophiala sideris</name>
    <dbReference type="NCBI Taxonomy" id="1016849"/>
    <lineage>
        <taxon>Eukaryota</taxon>
        <taxon>Fungi</taxon>
        <taxon>Dikarya</taxon>
        <taxon>Ascomycota</taxon>
        <taxon>Pezizomycotina</taxon>
        <taxon>Eurotiomycetes</taxon>
        <taxon>Chaetothyriomycetidae</taxon>
        <taxon>Chaetothyriales</taxon>
        <taxon>Herpotrichiellaceae</taxon>
        <taxon>Exophiala</taxon>
    </lineage>
</organism>
<dbReference type="STRING" id="1016849.A0A0D1WRT3"/>
<sequence length="551" mass="59507">MPPYPGEEILATVYTDLHTYFDTPTPRPFLHRFDKSSYFYVYYNSTRQTSRVEVALNPGTPDQAAFNGSLDNVKFEQSRHFPTRLTLTVDANGQPSASPASARSSKDPDEWRLASADPRDPGTRKYRIHTVDLYFWNEEDARLILTICKKLLQPHQVETDEPEVSQAAELDAEPEPHHKHDDLASPVVQNLEHMAISDPAYQKGRPQQPGATVHDRTTQQPPPSQAPTPAHAAASPSPTSSTAANVDRRPAASAASTGYAPLAYNPAAPPAPEPIAHREDTPPPADATDGTGLTTAARHDTYSYPQQPHTPFTGVPSPQQNQYGQHYGSPPPSFGPGASATPSFGPRATATPSFGPQAGTPMQPSFGGPQSHPSSSPLPSSHRTSVSAMGAAPSSATSAHSHNHSTAAQHYVPGNADPNAHIFGGQQQVQSPGTQFYSTINANGQPHKPLQHVQPQYPDYLSAKSSPSPPVGGYADYHYGHGSQPQGQPQPQGAGTPYDIHNQVYRPTEEEHASHHHHKPLRSSSSQQPSGVERIEKGVGKFFKRIEKRIG</sequence>
<proteinExistence type="predicted"/>
<evidence type="ECO:0000256" key="1">
    <source>
        <dbReference type="SAM" id="MobiDB-lite"/>
    </source>
</evidence>
<dbReference type="EMBL" id="KN846954">
    <property type="protein sequence ID" value="KIV77786.1"/>
    <property type="molecule type" value="Genomic_DNA"/>
</dbReference>
<feature type="region of interest" description="Disordered" evidence="1">
    <location>
        <begin position="87"/>
        <end position="123"/>
    </location>
</feature>
<gene>
    <name evidence="2" type="ORF">PV11_09566</name>
</gene>
<reference evidence="2 3" key="1">
    <citation type="submission" date="2015-01" db="EMBL/GenBank/DDBJ databases">
        <title>The Genome Sequence of Exophiala sideris CBS121828.</title>
        <authorList>
            <consortium name="The Broad Institute Genomics Platform"/>
            <person name="Cuomo C."/>
            <person name="de Hoog S."/>
            <person name="Gorbushina A."/>
            <person name="Stielow B."/>
            <person name="Teixiera M."/>
            <person name="Abouelleil A."/>
            <person name="Chapman S.B."/>
            <person name="Priest M."/>
            <person name="Young S.K."/>
            <person name="Wortman J."/>
            <person name="Nusbaum C."/>
            <person name="Birren B."/>
        </authorList>
    </citation>
    <scope>NUCLEOTIDE SEQUENCE [LARGE SCALE GENOMIC DNA]</scope>
    <source>
        <strain evidence="2 3">CBS 121828</strain>
    </source>
</reference>
<feature type="compositionally biased region" description="Basic and acidic residues" evidence="1">
    <location>
        <begin position="533"/>
        <end position="551"/>
    </location>
</feature>
<dbReference type="Proteomes" id="UP000053599">
    <property type="component" value="Unassembled WGS sequence"/>
</dbReference>
<feature type="compositionally biased region" description="Low complexity" evidence="1">
    <location>
        <begin position="286"/>
        <end position="296"/>
    </location>
</feature>
<dbReference type="AlphaFoldDB" id="A0A0D1WRT3"/>
<accession>A0A0D1WRT3</accession>
<feature type="compositionally biased region" description="Low complexity" evidence="1">
    <location>
        <begin position="227"/>
        <end position="244"/>
    </location>
</feature>
<feature type="region of interest" description="Disordered" evidence="1">
    <location>
        <begin position="200"/>
        <end position="551"/>
    </location>
</feature>
<dbReference type="OrthoDB" id="5408296at2759"/>
<protein>
    <submittedName>
        <fullName evidence="2">Uncharacterized protein</fullName>
    </submittedName>
</protein>
<feature type="compositionally biased region" description="Polar residues" evidence="1">
    <location>
        <begin position="425"/>
        <end position="444"/>
    </location>
</feature>
<evidence type="ECO:0000313" key="3">
    <source>
        <dbReference type="Proteomes" id="UP000053599"/>
    </source>
</evidence>
<dbReference type="HOGENOM" id="CLU_032402_0_0_1"/>
<name>A0A0D1WRT3_9EURO</name>
<feature type="compositionally biased region" description="Basic and acidic residues" evidence="1">
    <location>
        <begin position="104"/>
        <end position="123"/>
    </location>
</feature>
<feature type="compositionally biased region" description="Polar residues" evidence="1">
    <location>
        <begin position="303"/>
        <end position="324"/>
    </location>
</feature>
<feature type="compositionally biased region" description="Low complexity" evidence="1">
    <location>
        <begin position="364"/>
        <end position="408"/>
    </location>
</feature>
<feature type="compositionally biased region" description="Low complexity" evidence="1">
    <location>
        <begin position="480"/>
        <end position="497"/>
    </location>
</feature>
<evidence type="ECO:0000313" key="2">
    <source>
        <dbReference type="EMBL" id="KIV77786.1"/>
    </source>
</evidence>
<feature type="region of interest" description="Disordered" evidence="1">
    <location>
        <begin position="158"/>
        <end position="182"/>
    </location>
</feature>